<evidence type="ECO:0000256" key="1">
    <source>
        <dbReference type="SAM" id="MobiDB-lite"/>
    </source>
</evidence>
<name>A0A2C5WZY8_9PEZI</name>
<evidence type="ECO:0008006" key="4">
    <source>
        <dbReference type="Google" id="ProtNLM"/>
    </source>
</evidence>
<reference evidence="2 3" key="1">
    <citation type="journal article" date="2013" name="Fungal Biol.">
        <title>Analysis of microsatellite markers in the genome of the plant pathogen Ceratocystis fimbriata.</title>
        <authorList>
            <person name="Simpson M.C."/>
            <person name="Wilken P.M."/>
            <person name="Coetzee M.P."/>
            <person name="Wingfield M.J."/>
            <person name="Wingfield B.D."/>
        </authorList>
    </citation>
    <scope>NUCLEOTIDE SEQUENCE [LARGE SCALE GENOMIC DNA]</scope>
    <source>
        <strain evidence="2 3">CBS 114723</strain>
    </source>
</reference>
<feature type="region of interest" description="Disordered" evidence="1">
    <location>
        <begin position="222"/>
        <end position="545"/>
    </location>
</feature>
<feature type="compositionally biased region" description="Low complexity" evidence="1">
    <location>
        <begin position="309"/>
        <end position="318"/>
    </location>
</feature>
<dbReference type="STRING" id="1035309.A0A2C5WZY8"/>
<protein>
    <recommendedName>
        <fullName evidence="4">TeaA receptor TeaR</fullName>
    </recommendedName>
</protein>
<feature type="region of interest" description="Disordered" evidence="1">
    <location>
        <begin position="151"/>
        <end position="200"/>
    </location>
</feature>
<feature type="compositionally biased region" description="Basic and acidic residues" evidence="1">
    <location>
        <begin position="246"/>
        <end position="267"/>
    </location>
</feature>
<sequence>MAAVANTSHTTSTLTPPSSSHGPRSDMDSWDLAQDGPDKLGAADSLGAPYVDGYEVTDASDEFIEKRKPPSVNTSIPYDRENGLRSPITVDGGSFGESLSNHQSHTRAQSRASERRSREKPADPAAPNSLPNGGDADKWIHRDKLAKIENAELQAAGIVLPKPRAASRRRDRSEHSHSRADDASRKNSMSTDLRPIDIPTPAWDLRLPEEIREETLNSYWESPLVNGKGSRIPLARISPAPIPTDFIDRDAPIGRSKSHDAETDPLRKSRSRSSSVKTNGEYSAFQQGSASGTPAKRGSDTSSRKISATRKTSVPPRRSSSRPKTRAGKDSGSGRPGTRSGEMTLSGGSNKQPEGDPPWMISAYQPDPRLPPEEQLLPTVARRLQQEKWEKEGKFGTVYDKEFRPLNDESLLKPHDRNGAATATPNESNEEHETDGKFEEWPLKTSDILRSPTVRSNSYSTMPKIVDKPPSSPIPSPRGNNAMPFSNSRPETLSQTTNEQPISKQNTNPSMNHHYQPQNQTGHAQHKQEQQQAQEEKEKEKDAGCGCCIVM</sequence>
<organism evidence="2 3">
    <name type="scientific">Ceratocystis fimbriata CBS 114723</name>
    <dbReference type="NCBI Taxonomy" id="1035309"/>
    <lineage>
        <taxon>Eukaryota</taxon>
        <taxon>Fungi</taxon>
        <taxon>Dikarya</taxon>
        <taxon>Ascomycota</taxon>
        <taxon>Pezizomycotina</taxon>
        <taxon>Sordariomycetes</taxon>
        <taxon>Hypocreomycetidae</taxon>
        <taxon>Microascales</taxon>
        <taxon>Ceratocystidaceae</taxon>
        <taxon>Ceratocystis</taxon>
    </lineage>
</organism>
<feature type="compositionally biased region" description="Basic and acidic residues" evidence="1">
    <location>
        <begin position="526"/>
        <end position="543"/>
    </location>
</feature>
<feature type="region of interest" description="Disordered" evidence="1">
    <location>
        <begin position="60"/>
        <end position="138"/>
    </location>
</feature>
<feature type="compositionally biased region" description="Basic and acidic residues" evidence="1">
    <location>
        <begin position="171"/>
        <end position="185"/>
    </location>
</feature>
<feature type="compositionally biased region" description="Polar residues" evidence="1">
    <location>
        <begin position="483"/>
        <end position="522"/>
    </location>
</feature>
<feature type="compositionally biased region" description="Low complexity" evidence="1">
    <location>
        <begin position="7"/>
        <end position="21"/>
    </location>
</feature>
<accession>A0A2C5WZY8</accession>
<reference evidence="2 3" key="2">
    <citation type="journal article" date="2013" name="IMA Fungus">
        <title>IMA Genome-F 1: Ceratocystis fimbriata: Draft nuclear genome sequence for the plant pathogen, Ceratocystis fimbriata.</title>
        <authorList>
            <person name="Wilken P.M."/>
            <person name="Steenkamp E.T."/>
            <person name="Wingfield M.J."/>
            <person name="de Beer Z.W."/>
            <person name="Wingfield B.D."/>
        </authorList>
    </citation>
    <scope>NUCLEOTIDE SEQUENCE [LARGE SCALE GENOMIC DNA]</scope>
    <source>
        <strain evidence="2 3">CBS 114723</strain>
    </source>
</reference>
<evidence type="ECO:0000313" key="2">
    <source>
        <dbReference type="EMBL" id="PHH54379.1"/>
    </source>
</evidence>
<dbReference type="OrthoDB" id="418495at2759"/>
<gene>
    <name evidence="2" type="ORF">CFIMG_000606RA</name>
</gene>
<proteinExistence type="predicted"/>
<keyword evidence="3" id="KW-1185">Reference proteome</keyword>
<feature type="compositionally biased region" description="Polar residues" evidence="1">
    <location>
        <begin position="276"/>
        <end position="292"/>
    </location>
</feature>
<dbReference type="Proteomes" id="UP000222788">
    <property type="component" value="Unassembled WGS sequence"/>
</dbReference>
<feature type="compositionally biased region" description="Basic and acidic residues" evidence="1">
    <location>
        <begin position="429"/>
        <end position="442"/>
    </location>
</feature>
<feature type="compositionally biased region" description="Polar residues" evidence="1">
    <location>
        <begin position="341"/>
        <end position="352"/>
    </location>
</feature>
<feature type="compositionally biased region" description="Basic and acidic residues" evidence="1">
    <location>
        <begin position="384"/>
        <end position="418"/>
    </location>
</feature>
<comment type="caution">
    <text evidence="2">The sequence shown here is derived from an EMBL/GenBank/DDBJ whole genome shotgun (WGS) entry which is preliminary data.</text>
</comment>
<evidence type="ECO:0000313" key="3">
    <source>
        <dbReference type="Proteomes" id="UP000222788"/>
    </source>
</evidence>
<feature type="compositionally biased region" description="Basic and acidic residues" evidence="1">
    <location>
        <begin position="112"/>
        <end position="122"/>
    </location>
</feature>
<dbReference type="EMBL" id="APWK03000028">
    <property type="protein sequence ID" value="PHH54379.1"/>
    <property type="molecule type" value="Genomic_DNA"/>
</dbReference>
<dbReference type="AlphaFoldDB" id="A0A2C5WZY8"/>
<feature type="region of interest" description="Disordered" evidence="1">
    <location>
        <begin position="1"/>
        <end position="48"/>
    </location>
</feature>